<evidence type="ECO:0000313" key="1">
    <source>
        <dbReference type="EnsemblMetazoa" id="RPRC000364-PA"/>
    </source>
</evidence>
<dbReference type="PANTHER" id="PTHR46888:SF13">
    <property type="entry name" value="RIBONUCLEASE H"/>
    <property type="match status" value="1"/>
</dbReference>
<dbReference type="GO" id="GO:0008270">
    <property type="term" value="F:zinc ion binding"/>
    <property type="evidence" value="ECO:0007669"/>
    <property type="project" value="InterPro"/>
</dbReference>
<dbReference type="GO" id="GO:0003676">
    <property type="term" value="F:nucleic acid binding"/>
    <property type="evidence" value="ECO:0007669"/>
    <property type="project" value="InterPro"/>
</dbReference>
<dbReference type="GO" id="GO:0004190">
    <property type="term" value="F:aspartic-type endopeptidase activity"/>
    <property type="evidence" value="ECO:0007669"/>
    <property type="project" value="InterPro"/>
</dbReference>
<dbReference type="EnsemblMetazoa" id="RPRC000364-RA">
    <property type="protein sequence ID" value="RPRC000364-PA"/>
    <property type="gene ID" value="RPRC000364"/>
</dbReference>
<name>T1H8L9_RHOPR</name>
<dbReference type="PANTHER" id="PTHR46888">
    <property type="entry name" value="ZINC KNUCKLE DOMAINCONTAINING PROTEIN-RELATED"/>
    <property type="match status" value="1"/>
</dbReference>
<dbReference type="InParanoid" id="T1H8L9"/>
<keyword evidence="2" id="KW-1185">Reference proteome</keyword>
<dbReference type="VEuPathDB" id="VectorBase:RPRC000364"/>
<dbReference type="GO" id="GO:0006508">
    <property type="term" value="P:proteolysis"/>
    <property type="evidence" value="ECO:0007669"/>
    <property type="project" value="InterPro"/>
</dbReference>
<dbReference type="OMA" id="NTRLNEC"/>
<dbReference type="Pfam" id="PF22938">
    <property type="entry name" value="Integrase_p58_C"/>
    <property type="match status" value="1"/>
</dbReference>
<proteinExistence type="predicted"/>
<dbReference type="Pfam" id="PF02023">
    <property type="entry name" value="SCAN"/>
    <property type="match status" value="1"/>
</dbReference>
<dbReference type="InterPro" id="IPR054465">
    <property type="entry name" value="Integrase_p58-like_C"/>
</dbReference>
<dbReference type="Gene3D" id="1.10.4020.10">
    <property type="entry name" value="DNA breaking-rejoining enzymes"/>
    <property type="match status" value="1"/>
</dbReference>
<accession>T1H8L9</accession>
<dbReference type="InterPro" id="IPR038269">
    <property type="entry name" value="SCAN_sf"/>
</dbReference>
<dbReference type="AlphaFoldDB" id="T1H8L9"/>
<dbReference type="InterPro" id="IPR001995">
    <property type="entry name" value="Peptidase_A2_cat"/>
</dbReference>
<protein>
    <submittedName>
        <fullName evidence="1">Peptidase A2 domain-containing protein</fullName>
    </submittedName>
</protein>
<dbReference type="InterPro" id="IPR003309">
    <property type="entry name" value="SCAN_dom"/>
</dbReference>
<dbReference type="STRING" id="13249.T1H8L9"/>
<dbReference type="SUPFAM" id="SSF47353">
    <property type="entry name" value="Retrovirus capsid dimerization domain-like"/>
    <property type="match status" value="1"/>
</dbReference>
<dbReference type="PROSITE" id="PS50175">
    <property type="entry name" value="ASP_PROT_RETROV"/>
    <property type="match status" value="1"/>
</dbReference>
<sequence length="799" mass="91598">MPFDLLKFQTSPSLEMLNTAKKDDLIEIVSLFEIPMVKSSMKKCEIKDRLIQFFLDKNIFEINTTESVDHESTIGELDCSNKERLELCRLQVELEREKIHLRLKELEFAQGKNNNTCNNNFFDIARNIKLVPSFQEQHVDKYFLHFEKIACSLGWPQQYWTMLLQSVFTGKARDVYTQLSIEQSSSYPVVKEFILKAYELVPEAYRQKFRGFTKSSEESFIEFAREKEQLFDRWCVSTGVGRNFDKLKQLVLIEEFKSCVSKQIRLFLEEKQVVDLETAAKLAEEYVLTHTQNDNVKGLAGPNINLAFKRDNPVRTGGHNQSAFPQFTCNYCKKPGHVLAECYKLKRKNSSKDNPKPSGVVLSDSAKILSDPMETYKPFLSQGTVSSHIDGTDCVQITILRDTGASQSLLLANALPAFQNNQAKASVLMQGVSGEYLTVPLRTVHLSSNLVQGEVNVGIINSLPFAGVHLLLGNDLAGGTVIPNPILVHNPETNTRLNECGEHDSAAFPSCVVTRSMSKQREENDQQDYHLSDTLLGDLLQSCSPLVSEDFAQMQQDDQEISKVKEEALSEEEIIQEKMEIRFDTHSHDRIDKVLALLPVRRNSLKASYMRPYTVETKLSDVNYVINTSDRRKNKLLCHVNMQERYEERSTSQEPPRPVFMVNTTDETGQCEDIEQGKFTPFQLNNSTILHHLDEKSLYLEESQRTRIKQLILKNQHLFSDTPTRSNMIDHDIVVTNTTPIRQHPYRIRTTTLLCPIWKKRKKRTMYLRALFSGFTAKYFVLCHLYLLYFQLGNMDGGD</sequence>
<reference evidence="1" key="1">
    <citation type="submission" date="2015-05" db="UniProtKB">
        <authorList>
            <consortium name="EnsemblMetazoa"/>
        </authorList>
    </citation>
    <scope>IDENTIFICATION</scope>
</reference>
<dbReference type="eggNOG" id="KOG0017">
    <property type="taxonomic scope" value="Eukaryota"/>
</dbReference>
<dbReference type="InterPro" id="IPR036875">
    <property type="entry name" value="Znf_CCHC_sf"/>
</dbReference>
<evidence type="ECO:0000313" key="2">
    <source>
        <dbReference type="Proteomes" id="UP000015103"/>
    </source>
</evidence>
<dbReference type="Proteomes" id="UP000015103">
    <property type="component" value="Unassembled WGS sequence"/>
</dbReference>
<dbReference type="SUPFAM" id="SSF57756">
    <property type="entry name" value="Retrovirus zinc finger-like domains"/>
    <property type="match status" value="1"/>
</dbReference>
<organism evidence="1 2">
    <name type="scientific">Rhodnius prolixus</name>
    <name type="common">Triatomid bug</name>
    <dbReference type="NCBI Taxonomy" id="13249"/>
    <lineage>
        <taxon>Eukaryota</taxon>
        <taxon>Metazoa</taxon>
        <taxon>Ecdysozoa</taxon>
        <taxon>Arthropoda</taxon>
        <taxon>Hexapoda</taxon>
        <taxon>Insecta</taxon>
        <taxon>Pterygota</taxon>
        <taxon>Neoptera</taxon>
        <taxon>Paraneoptera</taxon>
        <taxon>Hemiptera</taxon>
        <taxon>Heteroptera</taxon>
        <taxon>Panheteroptera</taxon>
        <taxon>Cimicomorpha</taxon>
        <taxon>Reduviidae</taxon>
        <taxon>Triatominae</taxon>
        <taxon>Rhodnius</taxon>
    </lineage>
</organism>
<dbReference type="HOGENOM" id="CLU_352092_0_0_1"/>
<dbReference type="EMBL" id="ACPB03012938">
    <property type="status" value="NOT_ANNOTATED_CDS"/>
    <property type="molecule type" value="Genomic_DNA"/>
</dbReference>